<keyword evidence="1" id="KW-0732">Signal</keyword>
<dbReference type="PANTHER" id="PTHR47027:SF20">
    <property type="entry name" value="REVERSE TRANSCRIPTASE-LIKE PROTEIN WITH RNA-DIRECTED DNA POLYMERASE DOMAIN"/>
    <property type="match status" value="1"/>
</dbReference>
<name>A0A074Z119_OPIVI</name>
<feature type="chain" id="PRO_5001703835" description="Reverse transcriptase domain-containing protein" evidence="1">
    <location>
        <begin position="20"/>
        <end position="543"/>
    </location>
</feature>
<dbReference type="Proteomes" id="UP000054324">
    <property type="component" value="Unassembled WGS sequence"/>
</dbReference>
<evidence type="ECO:0000313" key="2">
    <source>
        <dbReference type="EMBL" id="KER20731.1"/>
    </source>
</evidence>
<accession>A0A074Z119</accession>
<keyword evidence="3" id="KW-1185">Reference proteome</keyword>
<dbReference type="AlphaFoldDB" id="A0A074Z119"/>
<organism evidence="2 3">
    <name type="scientific">Opisthorchis viverrini</name>
    <name type="common">Southeast Asian liver fluke</name>
    <dbReference type="NCBI Taxonomy" id="6198"/>
    <lineage>
        <taxon>Eukaryota</taxon>
        <taxon>Metazoa</taxon>
        <taxon>Spiralia</taxon>
        <taxon>Lophotrochozoa</taxon>
        <taxon>Platyhelminthes</taxon>
        <taxon>Trematoda</taxon>
        <taxon>Digenea</taxon>
        <taxon>Opisthorchiida</taxon>
        <taxon>Opisthorchiata</taxon>
        <taxon>Opisthorchiidae</taxon>
        <taxon>Opisthorchis</taxon>
    </lineage>
</organism>
<feature type="signal peptide" evidence="1">
    <location>
        <begin position="1"/>
        <end position="19"/>
    </location>
</feature>
<dbReference type="CTD" id="20324952"/>
<evidence type="ECO:0000256" key="1">
    <source>
        <dbReference type="SAM" id="SignalP"/>
    </source>
</evidence>
<dbReference type="PANTHER" id="PTHR47027">
    <property type="entry name" value="REVERSE TRANSCRIPTASE DOMAIN-CONTAINING PROTEIN"/>
    <property type="match status" value="1"/>
</dbReference>
<dbReference type="OrthoDB" id="425014at2759"/>
<dbReference type="KEGG" id="ovi:T265_10784"/>
<reference evidence="2 3" key="1">
    <citation type="submission" date="2013-11" db="EMBL/GenBank/DDBJ databases">
        <title>Opisthorchis viverrini - life in the bile duct.</title>
        <authorList>
            <person name="Young N.D."/>
            <person name="Nagarajan N."/>
            <person name="Lin S.J."/>
            <person name="Korhonen P.K."/>
            <person name="Jex A.R."/>
            <person name="Hall R.S."/>
            <person name="Safavi-Hemami H."/>
            <person name="Kaewkong W."/>
            <person name="Bertrand D."/>
            <person name="Gao S."/>
            <person name="Seet Q."/>
            <person name="Wongkham S."/>
            <person name="Teh B.T."/>
            <person name="Wongkham C."/>
            <person name="Intapan P.M."/>
            <person name="Maleewong W."/>
            <person name="Yang X."/>
            <person name="Hu M."/>
            <person name="Wang Z."/>
            <person name="Hofmann A."/>
            <person name="Sternberg P.W."/>
            <person name="Tan P."/>
            <person name="Wang J."/>
            <person name="Gasser R.B."/>
        </authorList>
    </citation>
    <scope>NUCLEOTIDE SEQUENCE [LARGE SCALE GENOMIC DNA]</scope>
</reference>
<evidence type="ECO:0008006" key="4">
    <source>
        <dbReference type="Google" id="ProtNLM"/>
    </source>
</evidence>
<dbReference type="EMBL" id="KL597026">
    <property type="protein sequence ID" value="KER20731.1"/>
    <property type="molecule type" value="Genomic_DNA"/>
</dbReference>
<proteinExistence type="predicted"/>
<dbReference type="GeneID" id="20324952"/>
<gene>
    <name evidence="2" type="ORF">T265_10784</name>
</gene>
<sequence>MPVVTRLLLSLILRRLMAAREVLTRFRPGRGCIDQIFTLRQVLEQRHTDKRPIILVFLNFQAAFDMVDRSFFLTRLPTKECPRNDIVLIFEEEVKAEVFLDELTEIIPSFGMHLASTKCKVVLWNIQSLNTPLTIQGEALEVVERFTYLGFISSDYSMPDEISTRICKTRAAFANLRHLCRQNGLSLNRKGRVYQATVRDVLLCGCETAYANGGTETSSGVRQSLSQNCSSCWVGVGESVMRQLESAFSVVQWVLPLKNVSSTRNRVGWDMCCVCRTIVCPTHSGGSGEVANSYPIRGGMKEITKRLGAVGATRLSEWGPRDPNCTWLETLQDMASTKSLPPSTFILFSTIRLANKSMLYDSEALVLNTDVMLSMTIMMMICRMQFTNTLTPSTTSHASEASVVENLKTPHIIYPKRSCLAPIQQHSPYCSLIIFCTQAEIHTDPALPPAVRCCSGREACPAQDWPIVQDACRFGIKPRSDWSKVWTQEPIMTQYWPNAVADVSSRRLSPLTIAIADSRGVLGTDSASVEDAWSERKRNGGST</sequence>
<evidence type="ECO:0000313" key="3">
    <source>
        <dbReference type="Proteomes" id="UP000054324"/>
    </source>
</evidence>
<dbReference type="RefSeq" id="XP_009175518.1">
    <property type="nucleotide sequence ID" value="XM_009177254.1"/>
</dbReference>
<protein>
    <recommendedName>
        <fullName evidence="4">Reverse transcriptase domain-containing protein</fullName>
    </recommendedName>
</protein>